<dbReference type="GO" id="GO:0006310">
    <property type="term" value="P:DNA recombination"/>
    <property type="evidence" value="ECO:0007669"/>
    <property type="project" value="UniProtKB-KW"/>
</dbReference>
<dbReference type="Proteomes" id="UP000244197">
    <property type="component" value="Unassembled WGS sequence"/>
</dbReference>
<dbReference type="GO" id="GO:0003677">
    <property type="term" value="F:DNA binding"/>
    <property type="evidence" value="ECO:0007669"/>
    <property type="project" value="InterPro"/>
</dbReference>
<dbReference type="Gene3D" id="1.10.443.10">
    <property type="entry name" value="Intergrase catalytic core"/>
    <property type="match status" value="1"/>
</dbReference>
<keyword evidence="1" id="KW-0233">DNA recombination</keyword>
<evidence type="ECO:0000256" key="1">
    <source>
        <dbReference type="ARBA" id="ARBA00023172"/>
    </source>
</evidence>
<evidence type="ECO:0000313" key="3">
    <source>
        <dbReference type="Proteomes" id="UP000244197"/>
    </source>
</evidence>
<gene>
    <name evidence="2" type="ORF">CWO07_16040</name>
</gene>
<organism evidence="2 3">
    <name type="scientific">Vibrio splendidus</name>
    <dbReference type="NCBI Taxonomy" id="29497"/>
    <lineage>
        <taxon>Bacteria</taxon>
        <taxon>Pseudomonadati</taxon>
        <taxon>Pseudomonadota</taxon>
        <taxon>Gammaproteobacteria</taxon>
        <taxon>Vibrionales</taxon>
        <taxon>Vibrionaceae</taxon>
        <taxon>Vibrio</taxon>
    </lineage>
</organism>
<sequence>MAWAHRTYAKLTTSNSQQTLHRFFKFLTTQDLTDHIDLNELHNPIVPVNVDANFISIDALHQIVHALVSNTKGHFLQRLFSASAVILAYFGKLRRGEIIRLRIKDIWLGRKAVTNNDQDKNQYFTLHIAQTKEGKTKSRQSRWVHVYLPPEFATLIRMCIKLKPKLSARAGMTSRSPQMPLIGFENESTTSRQLHYLLPATKAIKAICGEDARFHHLRHSGAFVSLLQSLHFISHGADTDMGLPPKLQALMTQEVLKAQFQHWLEVQDTLSLNDNLVFEELIREIGHKHYATTRKHYVHGMDWLYPFYRKAGNPKENKPYTRAELCWLLGLKKGSNDLSRRIAKLDAQYAQLSTEEKKHYSLLFSEEALRNHLFPPKPKGQPNTVATSHLTTLLTELYDKALRANQPDCRSFPKIQHSLLKTLFCQQFNHNKDRLLISDISTIWAYSNKHKPEVSRKKWKKTIGKVKHMELIDGDGKPHILIKMSTNQKDGALFREAFKVPELQFFHSTFNLMVNGKTDPTRQKKNIHERFADEKDTILITKKDEGSTELHITLSLRESITLAPQTVHYIYEYLTYFQTHTQQAS</sequence>
<reference evidence="2 3" key="1">
    <citation type="submission" date="2017-11" db="EMBL/GenBank/DDBJ databases">
        <title>Population delineation of vibrios coincides with oyster pathogenicity.</title>
        <authorList>
            <person name="Bruto M."/>
            <person name="Labreuche Y."/>
            <person name="James A."/>
            <person name="Piel D."/>
            <person name="Chenivesse S."/>
            <person name="Petton B."/>
            <person name="Polz M.F."/>
            <person name="Le Roux F."/>
        </authorList>
    </citation>
    <scope>NUCLEOTIDE SEQUENCE [LARGE SCALE GENOMIC DNA]</scope>
    <source>
        <strain evidence="2 3">FF_144</strain>
    </source>
</reference>
<dbReference type="SUPFAM" id="SSF56349">
    <property type="entry name" value="DNA breaking-rejoining enzymes"/>
    <property type="match status" value="1"/>
</dbReference>
<evidence type="ECO:0000313" key="2">
    <source>
        <dbReference type="EMBL" id="PTP31262.1"/>
    </source>
</evidence>
<accession>A0A2T5ETC6</accession>
<protein>
    <submittedName>
        <fullName evidence="2">Uncharacterized protein</fullName>
    </submittedName>
</protein>
<dbReference type="EMBL" id="PIFK01000031">
    <property type="protein sequence ID" value="PTP31262.1"/>
    <property type="molecule type" value="Genomic_DNA"/>
</dbReference>
<comment type="caution">
    <text evidence="2">The sequence shown here is derived from an EMBL/GenBank/DDBJ whole genome shotgun (WGS) entry which is preliminary data.</text>
</comment>
<dbReference type="InterPro" id="IPR011010">
    <property type="entry name" value="DNA_brk_join_enz"/>
</dbReference>
<name>A0A2T5ETC6_VIBSP</name>
<dbReference type="AlphaFoldDB" id="A0A2T5ETC6"/>
<dbReference type="InterPro" id="IPR013762">
    <property type="entry name" value="Integrase-like_cat_sf"/>
</dbReference>
<proteinExistence type="predicted"/>
<dbReference type="GO" id="GO:0015074">
    <property type="term" value="P:DNA integration"/>
    <property type="evidence" value="ECO:0007669"/>
    <property type="project" value="InterPro"/>
</dbReference>